<dbReference type="InterPro" id="IPR029058">
    <property type="entry name" value="AB_hydrolase_fold"/>
</dbReference>
<reference evidence="2" key="1">
    <citation type="submission" date="2021-02" db="EMBL/GenBank/DDBJ databases">
        <title>Psilocybe cubensis genome.</title>
        <authorList>
            <person name="Mckernan K.J."/>
            <person name="Crawford S."/>
            <person name="Trippe A."/>
            <person name="Kane L.T."/>
            <person name="Mclaughlin S."/>
        </authorList>
    </citation>
    <scope>NUCLEOTIDE SEQUENCE [LARGE SCALE GENOMIC DNA]</scope>
    <source>
        <strain evidence="2">MGC-MH-2018</strain>
    </source>
</reference>
<organism evidence="2">
    <name type="scientific">Psilocybe cubensis</name>
    <name type="common">Psychedelic mushroom</name>
    <name type="synonym">Stropharia cubensis</name>
    <dbReference type="NCBI Taxonomy" id="181762"/>
    <lineage>
        <taxon>Eukaryota</taxon>
        <taxon>Fungi</taxon>
        <taxon>Dikarya</taxon>
        <taxon>Basidiomycota</taxon>
        <taxon>Agaricomycotina</taxon>
        <taxon>Agaricomycetes</taxon>
        <taxon>Agaricomycetidae</taxon>
        <taxon>Agaricales</taxon>
        <taxon>Agaricineae</taxon>
        <taxon>Strophariaceae</taxon>
        <taxon>Psilocybe</taxon>
    </lineage>
</organism>
<dbReference type="PANTHER" id="PTHR17630">
    <property type="entry name" value="DIENELACTONE HYDROLASE"/>
    <property type="match status" value="1"/>
</dbReference>
<protein>
    <recommendedName>
        <fullName evidence="1">Dienelactone hydrolase domain-containing protein</fullName>
    </recommendedName>
</protein>
<evidence type="ECO:0000259" key="1">
    <source>
        <dbReference type="Pfam" id="PF01738"/>
    </source>
</evidence>
<gene>
    <name evidence="2" type="ORF">JR316_011881</name>
</gene>
<dbReference type="GO" id="GO:0016787">
    <property type="term" value="F:hydrolase activity"/>
    <property type="evidence" value="ECO:0007669"/>
    <property type="project" value="InterPro"/>
</dbReference>
<dbReference type="Pfam" id="PF01738">
    <property type="entry name" value="DLH"/>
    <property type="match status" value="1"/>
</dbReference>
<feature type="domain" description="Dienelactone hydrolase" evidence="1">
    <location>
        <begin position="121"/>
        <end position="265"/>
    </location>
</feature>
<dbReference type="EMBL" id="JAFIQS010000016">
    <property type="protein sequence ID" value="KAG5163014.1"/>
    <property type="molecule type" value="Genomic_DNA"/>
</dbReference>
<comment type="caution">
    <text evidence="2">The sequence shown here is derived from an EMBL/GenBank/DDBJ whole genome shotgun (WGS) entry which is preliminary data.</text>
</comment>
<proteinExistence type="predicted"/>
<dbReference type="SUPFAM" id="SSF53474">
    <property type="entry name" value="alpha/beta-Hydrolases"/>
    <property type="match status" value="1"/>
</dbReference>
<dbReference type="Gene3D" id="3.40.50.1820">
    <property type="entry name" value="alpha/beta hydrolase"/>
    <property type="match status" value="1"/>
</dbReference>
<sequence>MSCPDCVKGDFLPGEPTGTIKVDFQNAYLAPGPTEGTSTRTVLLLTDVFGLALKNCKIMADEMAKKLECDVWIPDYFNGRPPFPLDAMAMPDRPGVKLTFFDYLKFIWAVIPNIPGLIRSRPSVVDKRLESFIHLLKEKKGYEKIGTVGYCFGGATCVRIGGSGLVDSVVVAHPGPFSISQVRAIKVPTAWVCAEDDMTFSKSFRSECEAHLAGRKGKENFVEYEFKEYKGTTHGFASRPNLAIPEIREAHQAALDQTIEWFKKTLI</sequence>
<evidence type="ECO:0000313" key="2">
    <source>
        <dbReference type="EMBL" id="KAG5163014.1"/>
    </source>
</evidence>
<name>A0A8H7XNM5_PSICU</name>
<dbReference type="PANTHER" id="PTHR17630:SF44">
    <property type="entry name" value="PROTEIN AIM2"/>
    <property type="match status" value="1"/>
</dbReference>
<dbReference type="InterPro" id="IPR002925">
    <property type="entry name" value="Dienelactn_hydro"/>
</dbReference>
<dbReference type="AlphaFoldDB" id="A0A8H7XNM5"/>
<accession>A0A8H7XNM5</accession>